<dbReference type="Proteomes" id="UP001218071">
    <property type="component" value="Chromosome"/>
</dbReference>
<organism evidence="1 2">
    <name type="scientific">Corynebacterium jeddahense</name>
    <dbReference type="NCBI Taxonomy" id="1414719"/>
    <lineage>
        <taxon>Bacteria</taxon>
        <taxon>Bacillati</taxon>
        <taxon>Actinomycetota</taxon>
        <taxon>Actinomycetes</taxon>
        <taxon>Mycobacteriales</taxon>
        <taxon>Corynebacteriaceae</taxon>
        <taxon>Corynebacterium</taxon>
    </lineage>
</organism>
<sequence>MSTEQTAPASIQRVKDVFAQEGWEYTEVNEVVLRTGFAGIGLEINYIEPTVNVVSTVAVDELTAERYGEVRDWVEQYNFTKAFPSVTALKDENRGIAAFGATYAIPGYWEYTDAQFDSHVRTGIQGVVAASRDFLATFAPQVLEYLDNQAQS</sequence>
<evidence type="ECO:0008006" key="3">
    <source>
        <dbReference type="Google" id="ProtNLM"/>
    </source>
</evidence>
<keyword evidence="2" id="KW-1185">Reference proteome</keyword>
<accession>A0ABY7UJ68</accession>
<name>A0ABY7UJ68_9CORY</name>
<gene>
    <name evidence="1" type="ORF">CJEDD_05890</name>
</gene>
<evidence type="ECO:0000313" key="1">
    <source>
        <dbReference type="EMBL" id="WCZ38785.1"/>
    </source>
</evidence>
<reference evidence="1 2" key="1">
    <citation type="submission" date="2020-10" db="EMBL/GenBank/DDBJ databases">
        <title>Complete genome sequence of Corynebacterium jeddahense DSM 45997, type strain of Corynebacterium jeddahense.</title>
        <authorList>
            <person name="Busche T."/>
            <person name="Kalinowski J."/>
            <person name="Ruckert C."/>
        </authorList>
    </citation>
    <scope>NUCLEOTIDE SEQUENCE [LARGE SCALE GENOMIC DNA]</scope>
    <source>
        <strain evidence="1 2">DSM 45997</strain>
    </source>
</reference>
<dbReference type="EMBL" id="CP063194">
    <property type="protein sequence ID" value="WCZ38785.1"/>
    <property type="molecule type" value="Genomic_DNA"/>
</dbReference>
<protein>
    <recommendedName>
        <fullName evidence="3">Bacterial sensory transduction regulator</fullName>
    </recommendedName>
</protein>
<dbReference type="RefSeq" id="WP_042408757.1">
    <property type="nucleotide sequence ID" value="NZ_CBYN010000094.1"/>
</dbReference>
<proteinExistence type="predicted"/>
<evidence type="ECO:0000313" key="2">
    <source>
        <dbReference type="Proteomes" id="UP001218071"/>
    </source>
</evidence>